<dbReference type="Proteomes" id="UP000238312">
    <property type="component" value="Unassembled WGS sequence"/>
</dbReference>
<feature type="transmembrane region" description="Helical" evidence="6">
    <location>
        <begin position="77"/>
        <end position="96"/>
    </location>
</feature>
<keyword evidence="2" id="KW-1003">Cell membrane</keyword>
<reference evidence="7 8" key="1">
    <citation type="submission" date="2018-03" db="EMBL/GenBank/DDBJ databases">
        <title>Genomic Encyclopedia of Type Strains, Phase III (KMG-III): the genomes of soil and plant-associated and newly described type strains.</title>
        <authorList>
            <person name="Whitman W."/>
        </authorList>
    </citation>
    <scope>NUCLEOTIDE SEQUENCE [LARGE SCALE GENOMIC DNA]</scope>
    <source>
        <strain evidence="7 8">CGMCC 4.7104</strain>
    </source>
</reference>
<feature type="transmembrane region" description="Helical" evidence="6">
    <location>
        <begin position="144"/>
        <end position="163"/>
    </location>
</feature>
<organism evidence="7 8">
    <name type="scientific">Nonomuraea fuscirosea</name>
    <dbReference type="NCBI Taxonomy" id="1291556"/>
    <lineage>
        <taxon>Bacteria</taxon>
        <taxon>Bacillati</taxon>
        <taxon>Actinomycetota</taxon>
        <taxon>Actinomycetes</taxon>
        <taxon>Streptosporangiales</taxon>
        <taxon>Streptosporangiaceae</taxon>
        <taxon>Nonomuraea</taxon>
    </lineage>
</organism>
<dbReference type="OrthoDB" id="3690525at2"/>
<proteinExistence type="predicted"/>
<dbReference type="GO" id="GO:0005886">
    <property type="term" value="C:plasma membrane"/>
    <property type="evidence" value="ECO:0007669"/>
    <property type="project" value="UniProtKB-SubCell"/>
</dbReference>
<feature type="transmembrane region" description="Helical" evidence="6">
    <location>
        <begin position="246"/>
        <end position="265"/>
    </location>
</feature>
<evidence type="ECO:0000256" key="6">
    <source>
        <dbReference type="SAM" id="Phobius"/>
    </source>
</evidence>
<evidence type="ECO:0000256" key="2">
    <source>
        <dbReference type="ARBA" id="ARBA00022475"/>
    </source>
</evidence>
<dbReference type="AlphaFoldDB" id="A0A2T0MKE0"/>
<name>A0A2T0MKE0_9ACTN</name>
<dbReference type="SUPFAM" id="SSF103473">
    <property type="entry name" value="MFS general substrate transporter"/>
    <property type="match status" value="1"/>
</dbReference>
<feature type="transmembrane region" description="Helical" evidence="6">
    <location>
        <begin position="102"/>
        <end position="124"/>
    </location>
</feature>
<comment type="subcellular location">
    <subcellularLocation>
        <location evidence="1">Cell membrane</location>
        <topology evidence="1">Multi-pass membrane protein</topology>
    </subcellularLocation>
</comment>
<feature type="transmembrane region" description="Helical" evidence="6">
    <location>
        <begin position="430"/>
        <end position="451"/>
    </location>
</feature>
<sequence length="457" mass="44824">MPTSCNVLSVLFRYMTGAVAARTGDEMSGPALLVMGLAVTGSPVPASWLLAGLTVSAAAGGPLLGVLLDRSARPGRLLASCLLGYAGGLLLILALLGRVPDAVVIGLAVVTGLLGPALTGGWTAQLPLVAGPGRLGRATALDSMSYNVAGLAGPALVGAVAAFGGGGAAVLVSAGLLIAALPAAFGLPSRGGLAVRAGTGHGVRGGIGRGELPARVVRAKVGMVGAEVRAGVSAIVRNVALRRATVGSMVSCCGLAMLVVSAPVLGERLTGQSGHGALLLAVTAAAGLTANAVLAALTRPRSPARADAPRPWDVAEQAGDLAEQTEHSGNRAEQAGNDPGARFWDVVQAAGTAVLGVGMVVLAVSGTFWVAVVGAAVAGLGEGPQLTALFAVRHREAPARLRSQVFTTAASVKITSFALGSALAGPLAAYDVGIALLAGAALQATAAAILLPRGRSG</sequence>
<comment type="caution">
    <text evidence="7">The sequence shown here is derived from an EMBL/GenBank/DDBJ whole genome shotgun (WGS) entry which is preliminary data.</text>
</comment>
<evidence type="ECO:0000256" key="5">
    <source>
        <dbReference type="ARBA" id="ARBA00023136"/>
    </source>
</evidence>
<keyword evidence="8" id="KW-1185">Reference proteome</keyword>
<evidence type="ECO:0000313" key="7">
    <source>
        <dbReference type="EMBL" id="PRX58113.1"/>
    </source>
</evidence>
<dbReference type="PANTHER" id="PTHR23513:SF11">
    <property type="entry name" value="STAPHYLOFERRIN A TRANSPORTER"/>
    <property type="match status" value="1"/>
</dbReference>
<feature type="transmembrane region" description="Helical" evidence="6">
    <location>
        <begin position="169"/>
        <end position="187"/>
    </location>
</feature>
<dbReference type="EMBL" id="PVNG01000024">
    <property type="protein sequence ID" value="PRX58113.1"/>
    <property type="molecule type" value="Genomic_DNA"/>
</dbReference>
<dbReference type="Pfam" id="PF07690">
    <property type="entry name" value="MFS_1"/>
    <property type="match status" value="1"/>
</dbReference>
<dbReference type="PANTHER" id="PTHR23513">
    <property type="entry name" value="INTEGRAL MEMBRANE EFFLUX PROTEIN-RELATED"/>
    <property type="match status" value="1"/>
</dbReference>
<dbReference type="GO" id="GO:0022857">
    <property type="term" value="F:transmembrane transporter activity"/>
    <property type="evidence" value="ECO:0007669"/>
    <property type="project" value="InterPro"/>
</dbReference>
<dbReference type="Gene3D" id="1.20.1250.20">
    <property type="entry name" value="MFS general substrate transporter like domains"/>
    <property type="match status" value="1"/>
</dbReference>
<evidence type="ECO:0000256" key="3">
    <source>
        <dbReference type="ARBA" id="ARBA00022692"/>
    </source>
</evidence>
<feature type="transmembrane region" description="Helical" evidence="6">
    <location>
        <begin position="343"/>
        <end position="362"/>
    </location>
</feature>
<evidence type="ECO:0000313" key="8">
    <source>
        <dbReference type="Proteomes" id="UP000238312"/>
    </source>
</evidence>
<evidence type="ECO:0000256" key="1">
    <source>
        <dbReference type="ARBA" id="ARBA00004651"/>
    </source>
</evidence>
<dbReference type="InterPro" id="IPR036259">
    <property type="entry name" value="MFS_trans_sf"/>
</dbReference>
<keyword evidence="3 6" id="KW-0812">Transmembrane</keyword>
<dbReference type="InterPro" id="IPR011701">
    <property type="entry name" value="MFS"/>
</dbReference>
<keyword evidence="5 6" id="KW-0472">Membrane</keyword>
<keyword evidence="4 6" id="KW-1133">Transmembrane helix</keyword>
<feature type="transmembrane region" description="Helical" evidence="6">
    <location>
        <begin position="277"/>
        <end position="297"/>
    </location>
</feature>
<accession>A0A2T0MKE0</accession>
<gene>
    <name evidence="7" type="ORF">B0I32_124101</name>
</gene>
<protein>
    <submittedName>
        <fullName evidence="7">MFS transporter</fullName>
    </submittedName>
</protein>
<feature type="transmembrane region" description="Helical" evidence="6">
    <location>
        <begin position="44"/>
        <end position="68"/>
    </location>
</feature>
<evidence type="ECO:0000256" key="4">
    <source>
        <dbReference type="ARBA" id="ARBA00022989"/>
    </source>
</evidence>